<proteinExistence type="predicted"/>
<gene>
    <name evidence="1" type="ORF">E4U13_002732</name>
</gene>
<reference evidence="1 2" key="1">
    <citation type="journal article" date="2020" name="bioRxiv">
        <title>Whole genome comparisons of ergot fungi reveals the divergence and evolution of species within the genus Claviceps are the result of varying mechanisms driving genome evolution and host range expansion.</title>
        <authorList>
            <person name="Wyka S.A."/>
            <person name="Mondo S.J."/>
            <person name="Liu M."/>
            <person name="Dettman J."/>
            <person name="Nalam V."/>
            <person name="Broders K.D."/>
        </authorList>
    </citation>
    <scope>NUCLEOTIDE SEQUENCE [LARGE SCALE GENOMIC DNA]</scope>
    <source>
        <strain evidence="1 2">LM576</strain>
    </source>
</reference>
<dbReference type="Proteomes" id="UP000732380">
    <property type="component" value="Unassembled WGS sequence"/>
</dbReference>
<protein>
    <submittedName>
        <fullName evidence="1">Uncharacterized protein</fullName>
    </submittedName>
</protein>
<organism evidence="1 2">
    <name type="scientific">Claviceps humidiphila</name>
    <dbReference type="NCBI Taxonomy" id="1294629"/>
    <lineage>
        <taxon>Eukaryota</taxon>
        <taxon>Fungi</taxon>
        <taxon>Dikarya</taxon>
        <taxon>Ascomycota</taxon>
        <taxon>Pezizomycotina</taxon>
        <taxon>Sordariomycetes</taxon>
        <taxon>Hypocreomycetidae</taxon>
        <taxon>Hypocreales</taxon>
        <taxon>Clavicipitaceae</taxon>
        <taxon>Claviceps</taxon>
    </lineage>
</organism>
<accession>A0A9P7TQB3</accession>
<dbReference type="AlphaFoldDB" id="A0A9P7TQB3"/>
<evidence type="ECO:0000313" key="2">
    <source>
        <dbReference type="Proteomes" id="UP000732380"/>
    </source>
</evidence>
<comment type="caution">
    <text evidence="1">The sequence shown here is derived from an EMBL/GenBank/DDBJ whole genome shotgun (WGS) entry which is preliminary data.</text>
</comment>
<sequence>MPEFEFFGSISSEWQNRSALPIWPSDFDADLTRGCLNIMTIHMVANLHFAVHSKAQGVRVITGDNSDEKTGIAECVTQLLATMVKKSLRYGFVGTGEAMIFLHIRDDDAFTVDYHVSYPSSDVNG</sequence>
<evidence type="ECO:0000313" key="1">
    <source>
        <dbReference type="EMBL" id="KAG6115484.1"/>
    </source>
</evidence>
<keyword evidence="2" id="KW-1185">Reference proteome</keyword>
<name>A0A9P7TQB3_9HYPO</name>
<dbReference type="EMBL" id="SRQM01000221">
    <property type="protein sequence ID" value="KAG6115484.1"/>
    <property type="molecule type" value="Genomic_DNA"/>
</dbReference>